<dbReference type="AlphaFoldDB" id="A0A0J6XRS2"/>
<organism evidence="2 3">
    <name type="scientific">Streptomyces roseus</name>
    <dbReference type="NCBI Taxonomy" id="66430"/>
    <lineage>
        <taxon>Bacteria</taxon>
        <taxon>Bacillati</taxon>
        <taxon>Actinomycetota</taxon>
        <taxon>Actinomycetes</taxon>
        <taxon>Kitasatosporales</taxon>
        <taxon>Streptomycetaceae</taxon>
        <taxon>Streptomyces</taxon>
    </lineage>
</organism>
<dbReference type="Pfam" id="PF09995">
    <property type="entry name" value="MPAB_Lcp_cat"/>
    <property type="match status" value="1"/>
</dbReference>
<dbReference type="OrthoDB" id="7614910at2"/>
<dbReference type="InterPro" id="IPR018713">
    <property type="entry name" value="MPAB/Lcp_cat_dom"/>
</dbReference>
<name>A0A0J6XRS2_9ACTN</name>
<dbReference type="GO" id="GO:0016491">
    <property type="term" value="F:oxidoreductase activity"/>
    <property type="evidence" value="ECO:0007669"/>
    <property type="project" value="InterPro"/>
</dbReference>
<proteinExistence type="predicted"/>
<dbReference type="EMBL" id="LFML01000018">
    <property type="protein sequence ID" value="KMO98860.1"/>
    <property type="molecule type" value="Genomic_DNA"/>
</dbReference>
<dbReference type="PATRIC" id="fig|66430.4.peg.2742"/>
<accession>A0A0J6XRS2</accession>
<dbReference type="STRING" id="66430.ACS04_05195"/>
<evidence type="ECO:0000313" key="3">
    <source>
        <dbReference type="Proteomes" id="UP000035932"/>
    </source>
</evidence>
<dbReference type="Proteomes" id="UP000035932">
    <property type="component" value="Unassembled WGS sequence"/>
</dbReference>
<dbReference type="InterPro" id="IPR037473">
    <property type="entry name" value="Lcp-like"/>
</dbReference>
<comment type="caution">
    <text evidence="2">The sequence shown here is derived from an EMBL/GenBank/DDBJ whole genome shotgun (WGS) entry which is preliminary data.</text>
</comment>
<gene>
    <name evidence="2" type="ORF">ACS04_05195</name>
</gene>
<dbReference type="RefSeq" id="WP_048475297.1">
    <property type="nucleotide sequence ID" value="NZ_JBIRUD010000018.1"/>
</dbReference>
<evidence type="ECO:0000313" key="2">
    <source>
        <dbReference type="EMBL" id="KMO98860.1"/>
    </source>
</evidence>
<keyword evidence="3" id="KW-1185">Reference proteome</keyword>
<evidence type="ECO:0000259" key="1">
    <source>
        <dbReference type="Pfam" id="PF09995"/>
    </source>
</evidence>
<sequence length="397" mass="43394">MTTAENASAPPRPRYDDAALDALAAQGDPLADETVATLLRRGEVGDLNTLMRFFTTAGDPLPERLPASARGYFEATALPPSWVDWDVMEQARLFFMDNAAHINTGLSFAAMPVSYAVPRMARLLSSTHSLAYPSRRMANTGQFVTYLMRTDAFAEGSKFIPAVQKVRLLHAAVRHHLRHGGHWDVARDGLPICQEDMIAGHTFFSLLVLDAMHRLGIHMSDEGAEAYYYAWRVVAALLGCDMAAVPEDLAGARAYCDLYLERHLGPSPEGVVLNTQLLRLYEDVVPGTLFDPMVPATVRFLVGDTIGDWLEVPRSPWDSAAKAVPVVLGLLETIEDSGPLAEWALDKAGSLLAGFELTALTRGRVMHHAIPAELKAEYGVRAPRTGRWVPPASAPVR</sequence>
<reference evidence="2 3" key="1">
    <citation type="submission" date="2015-06" db="EMBL/GenBank/DDBJ databases">
        <title>Recapitulation of the evolution of biosynthetic gene clusters reveals hidden chemical diversity on bacterial genomes.</title>
        <authorList>
            <person name="Cruz-Morales P."/>
            <person name="Martinez-Guerrero C."/>
            <person name="Morales-Escalante M.A."/>
            <person name="Yanez-Guerra L.A."/>
            <person name="Kopp J.F."/>
            <person name="Feldmann J."/>
            <person name="Ramos-Aboites H.E."/>
            <person name="Barona-Gomez F."/>
        </authorList>
    </citation>
    <scope>NUCLEOTIDE SEQUENCE [LARGE SCALE GENOMIC DNA]</scope>
    <source>
        <strain evidence="2 3">ATCC 31245</strain>
    </source>
</reference>
<dbReference type="PANTHER" id="PTHR37539">
    <property type="entry name" value="SECRETED PROTEIN-RELATED"/>
    <property type="match status" value="1"/>
</dbReference>
<dbReference type="PANTHER" id="PTHR37539:SF1">
    <property type="entry name" value="ER-BOUND OXYGENASE MPAB_MPAB'_RUBBER OXYGENASE CATALYTIC DOMAIN-CONTAINING PROTEIN"/>
    <property type="match status" value="1"/>
</dbReference>
<protein>
    <recommendedName>
        <fullName evidence="1">ER-bound oxygenase mpaB/mpaB'/Rubber oxygenase catalytic domain-containing protein</fullName>
    </recommendedName>
</protein>
<feature type="domain" description="ER-bound oxygenase mpaB/mpaB'/Rubber oxygenase catalytic" evidence="1">
    <location>
        <begin position="117"/>
        <end position="317"/>
    </location>
</feature>